<dbReference type="SMART" id="SM00382">
    <property type="entry name" value="AAA"/>
    <property type="match status" value="1"/>
</dbReference>
<evidence type="ECO:0000259" key="1">
    <source>
        <dbReference type="SMART" id="SM00382"/>
    </source>
</evidence>
<dbReference type="Gene3D" id="3.40.50.300">
    <property type="entry name" value="P-loop containing nucleotide triphosphate hydrolases"/>
    <property type="match status" value="1"/>
</dbReference>
<dbReference type="EMBL" id="FNQB01000001">
    <property type="protein sequence ID" value="SDY77789.1"/>
    <property type="molecule type" value="Genomic_DNA"/>
</dbReference>
<evidence type="ECO:0000313" key="2">
    <source>
        <dbReference type="EMBL" id="SDY77789.1"/>
    </source>
</evidence>
<feature type="domain" description="AAA+ ATPase" evidence="1">
    <location>
        <begin position="255"/>
        <end position="384"/>
    </location>
</feature>
<dbReference type="InterPro" id="IPR018647">
    <property type="entry name" value="SLFN_3-like_DNA/RNA_helicase"/>
</dbReference>
<organism evidence="2 3">
    <name type="scientific">Asanoa ishikariensis</name>
    <dbReference type="NCBI Taxonomy" id="137265"/>
    <lineage>
        <taxon>Bacteria</taxon>
        <taxon>Bacillati</taxon>
        <taxon>Actinomycetota</taxon>
        <taxon>Actinomycetes</taxon>
        <taxon>Micromonosporales</taxon>
        <taxon>Micromonosporaceae</taxon>
        <taxon>Asanoa</taxon>
    </lineage>
</organism>
<protein>
    <recommendedName>
        <fullName evidence="1">AAA+ ATPase domain-containing protein</fullName>
    </recommendedName>
</protein>
<accession>A0A1H3MNW3</accession>
<dbReference type="Pfam" id="PF09848">
    <property type="entry name" value="SLFN-g3_helicase"/>
    <property type="match status" value="1"/>
</dbReference>
<reference evidence="3" key="1">
    <citation type="submission" date="2016-10" db="EMBL/GenBank/DDBJ databases">
        <authorList>
            <person name="Varghese N."/>
            <person name="Submissions S."/>
        </authorList>
    </citation>
    <scope>NUCLEOTIDE SEQUENCE [LARGE SCALE GENOMIC DNA]</scope>
    <source>
        <strain evidence="3">DSM 44718</strain>
    </source>
</reference>
<gene>
    <name evidence="2" type="ORF">SAMN05421684_1499</name>
</gene>
<dbReference type="InterPro" id="IPR003593">
    <property type="entry name" value="AAA+_ATPase"/>
</dbReference>
<keyword evidence="3" id="KW-1185">Reference proteome</keyword>
<dbReference type="CDD" id="cd00009">
    <property type="entry name" value="AAA"/>
    <property type="match status" value="1"/>
</dbReference>
<dbReference type="SUPFAM" id="SSF52540">
    <property type="entry name" value="P-loop containing nucleoside triphosphate hydrolases"/>
    <property type="match status" value="1"/>
</dbReference>
<proteinExistence type="predicted"/>
<name>A0A1H3MNW3_9ACTN</name>
<sequence>MSTFRASAASVLRQATTGVLVNAITDHIGMRVSPAEHKAWTNSLGALAQDLNDAGLAQVEMLCEYQLPLTSRRVDAVLAGVHPRTGADSYVVIELKQWSWAKAADDSAHLVMVRHMSEPQLHPGVQVADYCDYLTGFLGVLAQTPDAVRGAAYLHNAADDDVRDLFALPPTERSRVFTQQRRGEFLEYLQTHLAPASGAGAADRFLTSAVRPSRLLLQHAAEEIQQRSHFTLLDEQHVAYELVMRAVERARVANSKRVVVVEGGPGSGKSVIALSIMGELARQGRAVVHATGSRSFTQTLRKYAGRGSTHHQKLFKYFNSFMAATPNDLDVLLCDEAHRVRETSANRWTSRALRAGRPQVDELMAAARVPVFLLDEHQVVRPGEQGTIDVISAHAEQLGIKVDLVSLHDQFRCGGSQAYEEWVLALLGLEGEKPHVWEGDGRFDLRVAASPAEMEAFLAEQNARGLTARMSAGYCWRWSKPQPDDSLVDDVRIGDWARPWNANSERNVGGAPGSAFWATDPAGFGQVGCVYTAQGFEYEWSGVILGPDLVARDGRLTTVPSASKDPALTKGTDADRLIRNTYKVLLTRGMRGTLIYSTDAETREYFAGLVRTVRSADVRYASGVQSPRLVASTKDCQAVRLKVRTGPVLSFESRTPISLSSVAHSTHPPLAPL</sequence>
<dbReference type="InterPro" id="IPR027417">
    <property type="entry name" value="P-loop_NTPase"/>
</dbReference>
<evidence type="ECO:0000313" key="3">
    <source>
        <dbReference type="Proteomes" id="UP000199632"/>
    </source>
</evidence>
<dbReference type="STRING" id="137265.SAMN05421684_1499"/>
<dbReference type="AlphaFoldDB" id="A0A1H3MNW3"/>
<dbReference type="Proteomes" id="UP000199632">
    <property type="component" value="Unassembled WGS sequence"/>
</dbReference>